<evidence type="ECO:0000313" key="8">
    <source>
        <dbReference type="Proteomes" id="UP000297706"/>
    </source>
</evidence>
<dbReference type="GO" id="GO:0070475">
    <property type="term" value="P:rRNA base methylation"/>
    <property type="evidence" value="ECO:0007669"/>
    <property type="project" value="TreeGrafter"/>
</dbReference>
<evidence type="ECO:0000256" key="4">
    <source>
        <dbReference type="ARBA" id="ARBA00022679"/>
    </source>
</evidence>
<keyword evidence="4 6" id="KW-0808">Transferase</keyword>
<dbReference type="RefSeq" id="WP_135278562.1">
    <property type="nucleotide sequence ID" value="NZ_PQVH01000013.1"/>
</dbReference>
<dbReference type="InterPro" id="IPR016909">
    <property type="entry name" value="rRNA_lsu_MeTfrase_F"/>
</dbReference>
<evidence type="ECO:0000256" key="1">
    <source>
        <dbReference type="ARBA" id="ARBA00022490"/>
    </source>
</evidence>
<dbReference type="GO" id="GO:0052907">
    <property type="term" value="F:23S rRNA (adenine(1618)-N(6))-methyltransferase activity"/>
    <property type="evidence" value="ECO:0007669"/>
    <property type="project" value="UniProtKB-EC"/>
</dbReference>
<dbReference type="Proteomes" id="UP000297706">
    <property type="component" value="Unassembled WGS sequence"/>
</dbReference>
<dbReference type="PANTHER" id="PTHR13393:SF0">
    <property type="entry name" value="RNA N6-ADENOSINE-METHYLTRANSFERASE METTL16"/>
    <property type="match status" value="1"/>
</dbReference>
<dbReference type="PIRSF" id="PIRSF029038">
    <property type="entry name" value="Mtase_YbiN_prd"/>
    <property type="match status" value="1"/>
</dbReference>
<dbReference type="InterPro" id="IPR029063">
    <property type="entry name" value="SAM-dependent_MTases_sf"/>
</dbReference>
<dbReference type="NCBIfam" id="NF008725">
    <property type="entry name" value="PRK11727.1"/>
    <property type="match status" value="1"/>
</dbReference>
<dbReference type="InterPro" id="IPR010286">
    <property type="entry name" value="METTL16/RlmF"/>
</dbReference>
<dbReference type="Gene3D" id="3.40.50.150">
    <property type="entry name" value="Vaccinia Virus protein VP39"/>
    <property type="match status" value="1"/>
</dbReference>
<proteinExistence type="inferred from homology"/>
<dbReference type="CDD" id="cd02440">
    <property type="entry name" value="AdoMet_MTases"/>
    <property type="match status" value="1"/>
</dbReference>
<comment type="similarity">
    <text evidence="6">Belongs to the methyltransferase superfamily. METTL16/RlmF family.</text>
</comment>
<comment type="caution">
    <text evidence="7">The sequence shown here is derived from an EMBL/GenBank/DDBJ whole genome shotgun (WGS) entry which is preliminary data.</text>
</comment>
<dbReference type="SUPFAM" id="SSF53335">
    <property type="entry name" value="S-adenosyl-L-methionine-dependent methyltransferases"/>
    <property type="match status" value="1"/>
</dbReference>
<evidence type="ECO:0000313" key="7">
    <source>
        <dbReference type="EMBL" id="TFW70317.1"/>
    </source>
</evidence>
<protein>
    <recommendedName>
        <fullName evidence="6">Ribosomal RNA large subunit methyltransferase F</fullName>
        <ecNumber evidence="6">2.1.1.181</ecNumber>
    </recommendedName>
    <alternativeName>
        <fullName evidence="6">23S rRNA mA1618 methyltransferase</fullName>
    </alternativeName>
    <alternativeName>
        <fullName evidence="6">rRNA adenine N-6-methyltransferase</fullName>
    </alternativeName>
</protein>
<keyword evidence="5 6" id="KW-0949">S-adenosyl-L-methionine</keyword>
<evidence type="ECO:0000256" key="3">
    <source>
        <dbReference type="ARBA" id="ARBA00022603"/>
    </source>
</evidence>
<accession>A0A4Y9VPF7</accession>
<dbReference type="GO" id="GO:0005737">
    <property type="term" value="C:cytoplasm"/>
    <property type="evidence" value="ECO:0007669"/>
    <property type="project" value="UniProtKB-SubCell"/>
</dbReference>
<reference evidence="7 8" key="1">
    <citation type="submission" date="2018-02" db="EMBL/GenBank/DDBJ databases">
        <title>A novel lanthanide dependent methylotroph, Methylotenera sp. La3113.</title>
        <authorList>
            <person name="Lv H."/>
            <person name="Tani A."/>
        </authorList>
    </citation>
    <scope>NUCLEOTIDE SEQUENCE [LARGE SCALE GENOMIC DNA]</scope>
    <source>
        <strain evidence="7 8">La3113</strain>
    </source>
</reference>
<keyword evidence="2 6" id="KW-0698">rRNA processing</keyword>
<keyword evidence="1 6" id="KW-0963">Cytoplasm</keyword>
<dbReference type="AlphaFoldDB" id="A0A4Y9VPF7"/>
<evidence type="ECO:0000256" key="2">
    <source>
        <dbReference type="ARBA" id="ARBA00022552"/>
    </source>
</evidence>
<dbReference type="Pfam" id="PF05971">
    <property type="entry name" value="Methyltransf_10"/>
    <property type="match status" value="1"/>
</dbReference>
<dbReference type="HAMAP" id="MF_01848">
    <property type="entry name" value="23SrRNA_methyltr_F"/>
    <property type="match status" value="1"/>
</dbReference>
<evidence type="ECO:0000256" key="6">
    <source>
        <dbReference type="HAMAP-Rule" id="MF_01848"/>
    </source>
</evidence>
<dbReference type="EMBL" id="PQVH01000013">
    <property type="protein sequence ID" value="TFW70317.1"/>
    <property type="molecule type" value="Genomic_DNA"/>
</dbReference>
<gene>
    <name evidence="6" type="primary">rlmF</name>
    <name evidence="7" type="ORF">C3Y98_10615</name>
</gene>
<comment type="function">
    <text evidence="6">Specifically methylates the adenine in position 1618 of 23S rRNA.</text>
</comment>
<organism evidence="7 8">
    <name type="scientific">Methylotenera oryzisoli</name>
    <dbReference type="NCBI Taxonomy" id="2080758"/>
    <lineage>
        <taxon>Bacteria</taxon>
        <taxon>Pseudomonadati</taxon>
        <taxon>Pseudomonadota</taxon>
        <taxon>Betaproteobacteria</taxon>
        <taxon>Nitrosomonadales</taxon>
        <taxon>Methylophilaceae</taxon>
        <taxon>Methylotenera</taxon>
    </lineage>
</organism>
<dbReference type="EC" id="2.1.1.181" evidence="6"/>
<name>A0A4Y9VPF7_9PROT</name>
<keyword evidence="3 6" id="KW-0489">Methyltransferase</keyword>
<dbReference type="PANTHER" id="PTHR13393">
    <property type="entry name" value="SAM-DEPENDENT METHYLTRANSFERASE"/>
    <property type="match status" value="1"/>
</dbReference>
<dbReference type="OrthoDB" id="1115728at2"/>
<sequence length="316" mass="34565">MKPENTKSALHPRNRHRERYDFDALIQTSAALAPHVQLNAYGDASIDFADAQSVKALNQALLKQFYAVDVWDIPKHYLCPPIPGRADYLHYLADLLGETGGEVPRGPSARVLDIGVGANMIYPLIGTREYGWRFVGADIDAKALRNAQQIVDANALADVIELRLQVTPASILKGVIQQGESFALTMCNPPFHGSLAEAQAGTQRKWRGLGKHVAKPGVSGKSAVLNFGGQGAELYCAGGEEAFVTSMVKESKQFAAQCVWFTTLVSKAANLPSVYRALKNVHAHEVKTIEMTQGQKQSRIVAWTFLDANQRRRILG</sequence>
<comment type="subcellular location">
    <subcellularLocation>
        <location evidence="6">Cytoplasm</location>
    </subcellularLocation>
</comment>
<evidence type="ECO:0000256" key="5">
    <source>
        <dbReference type="ARBA" id="ARBA00022691"/>
    </source>
</evidence>
<keyword evidence="8" id="KW-1185">Reference proteome</keyword>
<comment type="catalytic activity">
    <reaction evidence="6">
        <text>adenosine(1618) in 23S rRNA + S-adenosyl-L-methionine = N(6)-methyladenosine(1618) in 23S rRNA + S-adenosyl-L-homocysteine + H(+)</text>
        <dbReference type="Rhea" id="RHEA:16497"/>
        <dbReference type="Rhea" id="RHEA-COMP:10229"/>
        <dbReference type="Rhea" id="RHEA-COMP:10231"/>
        <dbReference type="ChEBI" id="CHEBI:15378"/>
        <dbReference type="ChEBI" id="CHEBI:57856"/>
        <dbReference type="ChEBI" id="CHEBI:59789"/>
        <dbReference type="ChEBI" id="CHEBI:74411"/>
        <dbReference type="ChEBI" id="CHEBI:74449"/>
        <dbReference type="EC" id="2.1.1.181"/>
    </reaction>
</comment>